<protein>
    <submittedName>
        <fullName evidence="7">General secretion pathway protein G</fullName>
    </submittedName>
</protein>
<dbReference type="InterPro" id="IPR012902">
    <property type="entry name" value="N_methyl_site"/>
</dbReference>
<keyword evidence="3 6" id="KW-0812">Transmembrane</keyword>
<dbReference type="Pfam" id="PF07963">
    <property type="entry name" value="N_methyl"/>
    <property type="match status" value="1"/>
</dbReference>
<reference evidence="7 8" key="2">
    <citation type="submission" date="2013-09" db="EMBL/GenBank/DDBJ databases">
        <title>Whole genome comparison of six Crocosphaera watsonii strains with differing phenotypes.</title>
        <authorList>
            <person name="Bench S.R."/>
            <person name="Heller P."/>
            <person name="Frank I."/>
            <person name="Arciniega M."/>
            <person name="Shilova I.N."/>
            <person name="Zehr J.P."/>
        </authorList>
    </citation>
    <scope>NUCLEOTIDE SEQUENCE [LARGE SCALE GENOMIC DNA]</scope>
    <source>
        <strain evidence="7 8">WH 0005</strain>
    </source>
</reference>
<gene>
    <name evidence="7" type="ORF">CWATWH0005_3066</name>
</gene>
<name>T2IV80_CROWT</name>
<comment type="caution">
    <text evidence="7">The sequence shown here is derived from an EMBL/GenBank/DDBJ whole genome shotgun (WGS) entry which is preliminary data.</text>
</comment>
<feature type="transmembrane region" description="Helical" evidence="6">
    <location>
        <begin position="49"/>
        <end position="70"/>
    </location>
</feature>
<dbReference type="NCBIfam" id="TIGR02532">
    <property type="entry name" value="IV_pilin_GFxxxE"/>
    <property type="match status" value="1"/>
</dbReference>
<evidence type="ECO:0000256" key="5">
    <source>
        <dbReference type="ARBA" id="ARBA00023136"/>
    </source>
</evidence>
<evidence type="ECO:0000313" key="8">
    <source>
        <dbReference type="Proteomes" id="UP000017981"/>
    </source>
</evidence>
<evidence type="ECO:0000256" key="1">
    <source>
        <dbReference type="ARBA" id="ARBA00004167"/>
    </source>
</evidence>
<evidence type="ECO:0000313" key="7">
    <source>
        <dbReference type="EMBL" id="CCQ57536.1"/>
    </source>
</evidence>
<dbReference type="Pfam" id="PF16734">
    <property type="entry name" value="Pilin_GH"/>
    <property type="match status" value="1"/>
</dbReference>
<sequence>MAYLGMLSRKVQFPHLYHPSMNLLTQNRFSPYSGKPLLRFLLKTNKPQGFTLIELLVVVLIIGVLSAIALPQTIEMIGRSREAEARTLMGTMNRAQQAYFTEKADFAQSADQLEVPVGSEKHYVVFVNQGNSVTVGGLQGAKGIDNPNKGTRDYVAAVGYDPENRSYSTVICRSIDEDNNYTILGLRATGTTTGTGSVAAVTGGTQAQCDGSAGVQRLE</sequence>
<dbReference type="EMBL" id="CAQL01000840">
    <property type="protein sequence ID" value="CCQ57536.1"/>
    <property type="molecule type" value="Genomic_DNA"/>
</dbReference>
<dbReference type="InterPro" id="IPR031975">
    <property type="entry name" value="Pilin_GH"/>
</dbReference>
<keyword evidence="5 6" id="KW-0472">Membrane</keyword>
<proteinExistence type="predicted"/>
<dbReference type="PROSITE" id="PS00409">
    <property type="entry name" value="PROKAR_NTER_METHYL"/>
    <property type="match status" value="1"/>
</dbReference>
<keyword evidence="4 6" id="KW-1133">Transmembrane helix</keyword>
<dbReference type="AlphaFoldDB" id="T2IV80"/>
<dbReference type="InterPro" id="IPR045584">
    <property type="entry name" value="Pilin-like"/>
</dbReference>
<dbReference type="PANTHER" id="PTHR30093:SF44">
    <property type="entry name" value="TYPE II SECRETION SYSTEM CORE PROTEIN G"/>
    <property type="match status" value="1"/>
</dbReference>
<dbReference type="Gene3D" id="3.30.700.10">
    <property type="entry name" value="Glycoprotein, Type 4 Pilin"/>
    <property type="match status" value="1"/>
</dbReference>
<organism evidence="7 8">
    <name type="scientific">Crocosphaera watsonii WH 0005</name>
    <dbReference type="NCBI Taxonomy" id="423472"/>
    <lineage>
        <taxon>Bacteria</taxon>
        <taxon>Bacillati</taxon>
        <taxon>Cyanobacteriota</taxon>
        <taxon>Cyanophyceae</taxon>
        <taxon>Oscillatoriophycideae</taxon>
        <taxon>Chroococcales</taxon>
        <taxon>Aphanothecaceae</taxon>
        <taxon>Crocosphaera</taxon>
    </lineage>
</organism>
<dbReference type="Proteomes" id="UP000017981">
    <property type="component" value="Unassembled WGS sequence"/>
</dbReference>
<dbReference type="SUPFAM" id="SSF54523">
    <property type="entry name" value="Pili subunits"/>
    <property type="match status" value="1"/>
</dbReference>
<comment type="subcellular location">
    <subcellularLocation>
        <location evidence="1">Membrane</location>
        <topology evidence="1">Single-pass membrane protein</topology>
    </subcellularLocation>
</comment>
<accession>T2IV80</accession>
<dbReference type="GO" id="GO:0016020">
    <property type="term" value="C:membrane"/>
    <property type="evidence" value="ECO:0007669"/>
    <property type="project" value="UniProtKB-SubCell"/>
</dbReference>
<reference evidence="7 8" key="1">
    <citation type="submission" date="2013-01" db="EMBL/GenBank/DDBJ databases">
        <authorList>
            <person name="Bench S."/>
        </authorList>
    </citation>
    <scope>NUCLEOTIDE SEQUENCE [LARGE SCALE GENOMIC DNA]</scope>
    <source>
        <strain evidence="7 8">WH 0005</strain>
    </source>
</reference>
<dbReference type="PANTHER" id="PTHR30093">
    <property type="entry name" value="GENERAL SECRETION PATHWAY PROTEIN G"/>
    <property type="match status" value="1"/>
</dbReference>
<evidence type="ECO:0000256" key="3">
    <source>
        <dbReference type="ARBA" id="ARBA00022692"/>
    </source>
</evidence>
<evidence type="ECO:0000256" key="6">
    <source>
        <dbReference type="SAM" id="Phobius"/>
    </source>
</evidence>
<evidence type="ECO:0000256" key="4">
    <source>
        <dbReference type="ARBA" id="ARBA00022989"/>
    </source>
</evidence>
<evidence type="ECO:0000256" key="2">
    <source>
        <dbReference type="ARBA" id="ARBA00022481"/>
    </source>
</evidence>
<keyword evidence="2" id="KW-0488">Methylation</keyword>